<evidence type="ECO:0000256" key="11">
    <source>
        <dbReference type="ARBA" id="ARBA00032903"/>
    </source>
</evidence>
<dbReference type="InterPro" id="IPR043133">
    <property type="entry name" value="GTP-CH-I_C/QueF"/>
</dbReference>
<dbReference type="SUPFAM" id="SSF55620">
    <property type="entry name" value="Tetrahydrobiopterin biosynthesis enzymes-like"/>
    <property type="match status" value="1"/>
</dbReference>
<dbReference type="AlphaFoldDB" id="A0A1I3VUG3"/>
<evidence type="ECO:0000256" key="8">
    <source>
        <dbReference type="ARBA" id="ARBA00023239"/>
    </source>
</evidence>
<evidence type="ECO:0000256" key="5">
    <source>
        <dbReference type="ARBA" id="ARBA00012553"/>
    </source>
</evidence>
<dbReference type="InterPro" id="IPR006156">
    <property type="entry name" value="Dihydroneopterin_aldolase"/>
</dbReference>
<proteinExistence type="inferred from homology"/>
<dbReference type="InterPro" id="IPR007565">
    <property type="entry name" value="4HFCP_synth"/>
</dbReference>
<dbReference type="GO" id="GO:0005737">
    <property type="term" value="C:cytoplasm"/>
    <property type="evidence" value="ECO:0007669"/>
    <property type="project" value="TreeGrafter"/>
</dbReference>
<keyword evidence="9" id="KW-0704">Schiff base</keyword>
<dbReference type="PANTHER" id="PTHR42844:SF1">
    <property type="entry name" value="DIHYDRONEOPTERIN ALDOLASE 1-RELATED"/>
    <property type="match status" value="1"/>
</dbReference>
<dbReference type="STRING" id="1612308.SAMN05444581_10198"/>
<dbReference type="EC" id="4.2.3.153" evidence="5"/>
<comment type="pathway">
    <text evidence="3">Cofactor biosynthesis; tetrahydrofolate biosynthesis; 2-amino-4-hydroxy-6-hydroxymethyl-7,8-dihydropteridine diphosphate from 7,8-dihydroneopterin triphosphate: step 3/4.</text>
</comment>
<dbReference type="Pfam" id="PF02152">
    <property type="entry name" value="FolB"/>
    <property type="match status" value="1"/>
</dbReference>
<keyword evidence="15" id="KW-1185">Reference proteome</keyword>
<evidence type="ECO:0000256" key="1">
    <source>
        <dbReference type="ARBA" id="ARBA00001353"/>
    </source>
</evidence>
<comment type="function">
    <text evidence="2">Catalyzes the formation of 4-(hydroxymethyl)-2-furancarboxaldehyde phosphate (4-HFC-P) from two molecules of glyceraldehyde-3-P (GA-3-P).</text>
</comment>
<dbReference type="PANTHER" id="PTHR42844">
    <property type="entry name" value="DIHYDRONEOPTERIN ALDOLASE 1-RELATED"/>
    <property type="match status" value="1"/>
</dbReference>
<evidence type="ECO:0000256" key="3">
    <source>
        <dbReference type="ARBA" id="ARBA00005013"/>
    </source>
</evidence>
<accession>A0A1I3VUG3</accession>
<dbReference type="GO" id="GO:0046656">
    <property type="term" value="P:folic acid biosynthetic process"/>
    <property type="evidence" value="ECO:0007669"/>
    <property type="project" value="UniProtKB-KW"/>
</dbReference>
<dbReference type="Proteomes" id="UP000198755">
    <property type="component" value="Unassembled WGS sequence"/>
</dbReference>
<dbReference type="EC" id="4.1.2.25" evidence="6"/>
<evidence type="ECO:0000256" key="7">
    <source>
        <dbReference type="ARBA" id="ARBA00022909"/>
    </source>
</evidence>
<evidence type="ECO:0000256" key="12">
    <source>
        <dbReference type="ARBA" id="ARBA00047628"/>
    </source>
</evidence>
<dbReference type="NCBIfam" id="TIGR00526">
    <property type="entry name" value="folB_dom"/>
    <property type="match status" value="1"/>
</dbReference>
<comment type="catalytic activity">
    <reaction evidence="12">
        <text>2 D-glyceraldehyde 3-phosphate = 4-(hydroxymethyl)-2-furancarboxaldehyde phosphate + phosphate + 2 H2O</text>
        <dbReference type="Rhea" id="RHEA:43536"/>
        <dbReference type="ChEBI" id="CHEBI:15377"/>
        <dbReference type="ChEBI" id="CHEBI:43474"/>
        <dbReference type="ChEBI" id="CHEBI:59776"/>
        <dbReference type="ChEBI" id="CHEBI:83407"/>
        <dbReference type="EC" id="4.2.3.153"/>
    </reaction>
</comment>
<comment type="similarity">
    <text evidence="4">Belongs to the DHNA family.</text>
</comment>
<evidence type="ECO:0000256" key="6">
    <source>
        <dbReference type="ARBA" id="ARBA00013043"/>
    </source>
</evidence>
<gene>
    <name evidence="14" type="ORF">SAMN05444581_10198</name>
</gene>
<keyword evidence="7" id="KW-0289">Folate biosynthesis</keyword>
<evidence type="ECO:0000256" key="9">
    <source>
        <dbReference type="ARBA" id="ARBA00023270"/>
    </source>
</evidence>
<keyword evidence="8" id="KW-0456">Lyase</keyword>
<organism evidence="14 15">
    <name type="scientific">Methylocapsa palsarum</name>
    <dbReference type="NCBI Taxonomy" id="1612308"/>
    <lineage>
        <taxon>Bacteria</taxon>
        <taxon>Pseudomonadati</taxon>
        <taxon>Pseudomonadota</taxon>
        <taxon>Alphaproteobacteria</taxon>
        <taxon>Hyphomicrobiales</taxon>
        <taxon>Beijerinckiaceae</taxon>
        <taxon>Methylocapsa</taxon>
    </lineage>
</organism>
<dbReference type="GO" id="GO:0004150">
    <property type="term" value="F:dihydroneopterin aldolase activity"/>
    <property type="evidence" value="ECO:0007669"/>
    <property type="project" value="UniProtKB-EC"/>
</dbReference>
<evidence type="ECO:0000313" key="15">
    <source>
        <dbReference type="Proteomes" id="UP000198755"/>
    </source>
</evidence>
<evidence type="ECO:0000256" key="2">
    <source>
        <dbReference type="ARBA" id="ARBA00003810"/>
    </source>
</evidence>
<feature type="domain" description="Dihydroneopterin aldolase/epimerase" evidence="13">
    <location>
        <begin position="270"/>
        <end position="377"/>
    </location>
</feature>
<dbReference type="EMBL" id="FOSN01000001">
    <property type="protein sequence ID" value="SFJ98573.1"/>
    <property type="molecule type" value="Genomic_DNA"/>
</dbReference>
<comment type="catalytic activity">
    <reaction evidence="1">
        <text>7,8-dihydroneopterin = 6-hydroxymethyl-7,8-dihydropterin + glycolaldehyde</text>
        <dbReference type="Rhea" id="RHEA:10540"/>
        <dbReference type="ChEBI" id="CHEBI:17001"/>
        <dbReference type="ChEBI" id="CHEBI:17071"/>
        <dbReference type="ChEBI" id="CHEBI:44841"/>
        <dbReference type="EC" id="4.1.2.25"/>
    </reaction>
</comment>
<evidence type="ECO:0000256" key="10">
    <source>
        <dbReference type="ARBA" id="ARBA00032523"/>
    </source>
</evidence>
<dbReference type="Pfam" id="PF04476">
    <property type="entry name" value="4HFCP_synth"/>
    <property type="match status" value="1"/>
</dbReference>
<protein>
    <recommendedName>
        <fullName evidence="10">4-(hydroxymethyl)-2-furancarboxaldehyde-phosphate synthase</fullName>
        <ecNumber evidence="6">4.1.2.25</ecNumber>
        <ecNumber evidence="5">4.2.3.153</ecNumber>
    </recommendedName>
    <alternativeName>
        <fullName evidence="11">7,8-dihydroneopterin aldolase</fullName>
    </alternativeName>
</protein>
<dbReference type="InterPro" id="IPR006157">
    <property type="entry name" value="FolB_dom"/>
</dbReference>
<dbReference type="SMART" id="SM00905">
    <property type="entry name" value="FolB"/>
    <property type="match status" value="1"/>
</dbReference>
<name>A0A1I3VUG3_9HYPH</name>
<sequence>MIAGAGEGTARMTLMLASVTDPAEAEAVWAGGADIIDLKDPANGALGALDPALAATIVRQVAKRKPVSAAAGALFADPDAGVEAVAKMAAAGCDYVKIGFSSDQTGADGVRALAPIAARTKLVGVLFADKTPDLELVALMAAQGFAGAMLDTAAKNAGRLLDHMDVAALNGFIGRCNAHGLASGLAGSLEPPDIPRLLPMRPGYLGFRGSLCQGRTREAAIDAGAVRMIRDLIPQAQSGRAAVDAGADLRFFFGRGYIAANERAIETDRVFVHDLIMPCFIGAYDYERGMKQNVRFNVDVDVRRSNHHSDDMRDIFSYDVVIDAIKILLGQGHVELVETLARELADSVLRHPEVVRVCVRIEKLDIIPGRVGVEIRRERASEAAAVDQLATGFASAGGKRSH</sequence>
<evidence type="ECO:0000313" key="14">
    <source>
        <dbReference type="EMBL" id="SFJ98573.1"/>
    </source>
</evidence>
<reference evidence="14 15" key="1">
    <citation type="submission" date="2016-10" db="EMBL/GenBank/DDBJ databases">
        <authorList>
            <person name="de Groot N.N."/>
        </authorList>
    </citation>
    <scope>NUCLEOTIDE SEQUENCE [LARGE SCALE GENOMIC DNA]</scope>
    <source>
        <strain evidence="14 15">NE2</strain>
    </source>
</reference>
<dbReference type="Gene3D" id="3.30.1130.10">
    <property type="match status" value="1"/>
</dbReference>
<evidence type="ECO:0000259" key="13">
    <source>
        <dbReference type="SMART" id="SM00905"/>
    </source>
</evidence>
<evidence type="ECO:0000256" key="4">
    <source>
        <dbReference type="ARBA" id="ARBA00005708"/>
    </source>
</evidence>